<evidence type="ECO:0000256" key="1">
    <source>
        <dbReference type="ARBA" id="ARBA00004300"/>
    </source>
</evidence>
<name>A0A8S1Q0Y8_PARPR</name>
<sequence>MSTQYRILSNDNYIRDLESISQRECHELFNQPPPLLLGDQYNDAIKSKGKEKGILVNKEIKKKHEPALFQEPGYTTLNDPYKDQFKAKQIYYKERELVIKNQNCFNPNDQIKSIKHSEFEHMKEFNDKIYTIKMISELSFIQEQQQEQKIRKREKKISQLFK</sequence>
<dbReference type="AlphaFoldDB" id="A0A8S1Q0Y8"/>
<dbReference type="PANTHER" id="PTHR31144:SF1">
    <property type="entry name" value="UPF0602 PROTEIN C4ORF47"/>
    <property type="match status" value="1"/>
</dbReference>
<keyword evidence="3" id="KW-0206">Cytoskeleton</keyword>
<comment type="similarity">
    <text evidence="4">Belongs to the CFAP96 family.</text>
</comment>
<comment type="caution">
    <text evidence="6">The sequence shown here is derived from an EMBL/GenBank/DDBJ whole genome shotgun (WGS) entry which is preliminary data.</text>
</comment>
<accession>A0A8S1Q0Y8</accession>
<evidence type="ECO:0000256" key="2">
    <source>
        <dbReference type="ARBA" id="ARBA00022490"/>
    </source>
</evidence>
<keyword evidence="7" id="KW-1185">Reference proteome</keyword>
<dbReference type="PANTHER" id="PTHR31144">
    <property type="entry name" value="UPF0602 PROTEIN C4ORF47"/>
    <property type="match status" value="1"/>
</dbReference>
<reference evidence="6" key="1">
    <citation type="submission" date="2021-01" db="EMBL/GenBank/DDBJ databases">
        <authorList>
            <consortium name="Genoscope - CEA"/>
            <person name="William W."/>
        </authorList>
    </citation>
    <scope>NUCLEOTIDE SEQUENCE</scope>
</reference>
<dbReference type="InterPro" id="IPR029358">
    <property type="entry name" value="CFAP96"/>
</dbReference>
<comment type="subcellular location">
    <subcellularLocation>
        <location evidence="1">Cytoplasm</location>
        <location evidence="1">Cytoskeleton</location>
        <location evidence="1">Microtubule organizing center</location>
        <location evidence="1">Centrosome</location>
    </subcellularLocation>
</comment>
<dbReference type="GO" id="GO:0005813">
    <property type="term" value="C:centrosome"/>
    <property type="evidence" value="ECO:0007669"/>
    <property type="project" value="UniProtKB-SubCell"/>
</dbReference>
<protein>
    <recommendedName>
        <fullName evidence="5">Cilia-and flagella-associated protein 96</fullName>
    </recommendedName>
</protein>
<dbReference type="Proteomes" id="UP000688137">
    <property type="component" value="Unassembled WGS sequence"/>
</dbReference>
<evidence type="ECO:0000256" key="5">
    <source>
        <dbReference type="ARBA" id="ARBA00035693"/>
    </source>
</evidence>
<evidence type="ECO:0000256" key="4">
    <source>
        <dbReference type="ARBA" id="ARBA00035656"/>
    </source>
</evidence>
<dbReference type="GO" id="GO:0005881">
    <property type="term" value="C:cytoplasmic microtubule"/>
    <property type="evidence" value="ECO:0007669"/>
    <property type="project" value="TreeGrafter"/>
</dbReference>
<proteinExistence type="inferred from homology"/>
<organism evidence="6 7">
    <name type="scientific">Paramecium primaurelia</name>
    <dbReference type="NCBI Taxonomy" id="5886"/>
    <lineage>
        <taxon>Eukaryota</taxon>
        <taxon>Sar</taxon>
        <taxon>Alveolata</taxon>
        <taxon>Ciliophora</taxon>
        <taxon>Intramacronucleata</taxon>
        <taxon>Oligohymenophorea</taxon>
        <taxon>Peniculida</taxon>
        <taxon>Parameciidae</taxon>
        <taxon>Paramecium</taxon>
    </lineage>
</organism>
<evidence type="ECO:0000313" key="7">
    <source>
        <dbReference type="Proteomes" id="UP000688137"/>
    </source>
</evidence>
<evidence type="ECO:0000256" key="3">
    <source>
        <dbReference type="ARBA" id="ARBA00023212"/>
    </source>
</evidence>
<dbReference type="EMBL" id="CAJJDM010000144">
    <property type="protein sequence ID" value="CAD8109224.1"/>
    <property type="molecule type" value="Genomic_DNA"/>
</dbReference>
<gene>
    <name evidence="6" type="ORF">PPRIM_AZ9-3.1.T1400036</name>
</gene>
<keyword evidence="2" id="KW-0963">Cytoplasm</keyword>
<evidence type="ECO:0000313" key="6">
    <source>
        <dbReference type="EMBL" id="CAD8109224.1"/>
    </source>
</evidence>
<dbReference type="Pfam" id="PF15239">
    <property type="entry name" value="CFAP96-like"/>
    <property type="match status" value="1"/>
</dbReference>